<feature type="chain" id="PRO_5045620267" evidence="1">
    <location>
        <begin position="32"/>
        <end position="130"/>
    </location>
</feature>
<keyword evidence="3" id="KW-1185">Reference proteome</keyword>
<feature type="signal peptide" evidence="1">
    <location>
        <begin position="1"/>
        <end position="31"/>
    </location>
</feature>
<evidence type="ECO:0000313" key="3">
    <source>
        <dbReference type="Proteomes" id="UP000824281"/>
    </source>
</evidence>
<dbReference type="RefSeq" id="WP_221425353.1">
    <property type="nucleotide sequence ID" value="NZ_CP081295.1"/>
</dbReference>
<accession>A0ABX8ZLI5</accession>
<organism evidence="2 3">
    <name type="scientific">Qipengyuania aurantiaca</name>
    <dbReference type="NCBI Taxonomy" id="2867233"/>
    <lineage>
        <taxon>Bacteria</taxon>
        <taxon>Pseudomonadati</taxon>
        <taxon>Pseudomonadota</taxon>
        <taxon>Alphaproteobacteria</taxon>
        <taxon>Sphingomonadales</taxon>
        <taxon>Erythrobacteraceae</taxon>
        <taxon>Qipengyuania</taxon>
    </lineage>
</organism>
<gene>
    <name evidence="2" type="ORF">K3148_00190</name>
</gene>
<keyword evidence="2" id="KW-0648">Protein biosynthesis</keyword>
<keyword evidence="2" id="KW-0251">Elongation factor</keyword>
<reference evidence="2 3" key="1">
    <citation type="submission" date="2021-08" db="EMBL/GenBank/DDBJ databases">
        <title>Comparative Genomics Analysis of the Genus Qipengyuania Reveals Extensive Genetic Diversity and Metabolic Versatility, Including the Description of Fifteen Novel Species.</title>
        <authorList>
            <person name="Liu Y."/>
        </authorList>
    </citation>
    <scope>NUCLEOTIDE SEQUENCE [LARGE SCALE GENOMIC DNA]</scope>
    <source>
        <strain evidence="2 3">1NDH13</strain>
    </source>
</reference>
<evidence type="ECO:0000313" key="2">
    <source>
        <dbReference type="EMBL" id="QZD89876.1"/>
    </source>
</evidence>
<evidence type="ECO:0000256" key="1">
    <source>
        <dbReference type="SAM" id="SignalP"/>
    </source>
</evidence>
<dbReference type="GO" id="GO:0003746">
    <property type="term" value="F:translation elongation factor activity"/>
    <property type="evidence" value="ECO:0007669"/>
    <property type="project" value="UniProtKB-KW"/>
</dbReference>
<keyword evidence="1" id="KW-0732">Signal</keyword>
<proteinExistence type="predicted"/>
<dbReference type="EMBL" id="CP081295">
    <property type="protein sequence ID" value="QZD89876.1"/>
    <property type="molecule type" value="Genomic_DNA"/>
</dbReference>
<protein>
    <submittedName>
        <fullName evidence="2">Elongation factor P</fullName>
    </submittedName>
</protein>
<dbReference type="Proteomes" id="UP000824281">
    <property type="component" value="Chromosome"/>
</dbReference>
<sequence>MKELEGIELKPLAIVLLAAAASTMAAAPSHAQGRLGLLPQGEYACALPGTADGPAWNEVEGHGFSITGASSYTTEKGSGTYLYEGRRVTFTRGPLKGHAMMRVSSGLLQEVGKDGKLARMRCHRTGPVRD</sequence>
<name>A0ABX8ZLI5_9SPHN</name>